<dbReference type="InterPro" id="IPR022764">
    <property type="entry name" value="Peptidase_S54_rhomboid_dom"/>
</dbReference>
<keyword evidence="4 5" id="KW-0472">Membrane</keyword>
<sequence>MLFLRNETFKEYIQDYLITSLIVGTIIVTFLITSFLGALTNPEIVYHIGGLDKYQIINEKQYYRFFTYAFLHVGISHLLLNLLLFVIAGPPVEKQIGRVNFLILFISTVLFSAIICFIFTDRPLVGSSGFGYGILGILTWFVMSRNKIVDKESKSIIILSVIMSFIFTLTYSNASILGHISGFIMGIFIGGVIDINRRGSRVNN</sequence>
<keyword evidence="7" id="KW-0378">Hydrolase</keyword>
<comment type="caution">
    <text evidence="7">The sequence shown here is derived from an EMBL/GenBank/DDBJ whole genome shotgun (WGS) entry which is preliminary data.</text>
</comment>
<proteinExistence type="predicted"/>
<comment type="subcellular location">
    <subcellularLocation>
        <location evidence="1">Membrane</location>
        <topology evidence="1">Multi-pass membrane protein</topology>
    </subcellularLocation>
</comment>
<gene>
    <name evidence="7" type="ORF">QQS35_03155</name>
</gene>
<dbReference type="Gene3D" id="1.20.1540.10">
    <property type="entry name" value="Rhomboid-like"/>
    <property type="match status" value="1"/>
</dbReference>
<dbReference type="EMBL" id="JASTZU010000016">
    <property type="protein sequence ID" value="MDL4839458.1"/>
    <property type="molecule type" value="Genomic_DNA"/>
</dbReference>
<name>A0ABT7L0Y8_9BACI</name>
<dbReference type="InterPro" id="IPR035952">
    <property type="entry name" value="Rhomboid-like_sf"/>
</dbReference>
<dbReference type="EC" id="3.4.21.105" evidence="7"/>
<keyword evidence="2 5" id="KW-0812">Transmembrane</keyword>
<evidence type="ECO:0000313" key="8">
    <source>
        <dbReference type="Proteomes" id="UP001235343"/>
    </source>
</evidence>
<evidence type="ECO:0000313" key="7">
    <source>
        <dbReference type="EMBL" id="MDL4839458.1"/>
    </source>
</evidence>
<dbReference type="Pfam" id="PF01694">
    <property type="entry name" value="Rhomboid"/>
    <property type="match status" value="1"/>
</dbReference>
<keyword evidence="7" id="KW-0645">Protease</keyword>
<evidence type="ECO:0000256" key="5">
    <source>
        <dbReference type="SAM" id="Phobius"/>
    </source>
</evidence>
<dbReference type="PANTHER" id="PTHR43066">
    <property type="entry name" value="RHOMBOID-RELATED PROTEIN"/>
    <property type="match status" value="1"/>
</dbReference>
<evidence type="ECO:0000256" key="2">
    <source>
        <dbReference type="ARBA" id="ARBA00022692"/>
    </source>
</evidence>
<dbReference type="GO" id="GO:0008233">
    <property type="term" value="F:peptidase activity"/>
    <property type="evidence" value="ECO:0007669"/>
    <property type="project" value="UniProtKB-KW"/>
</dbReference>
<evidence type="ECO:0000256" key="1">
    <source>
        <dbReference type="ARBA" id="ARBA00004141"/>
    </source>
</evidence>
<keyword evidence="8" id="KW-1185">Reference proteome</keyword>
<feature type="transmembrane region" description="Helical" evidence="5">
    <location>
        <begin position="126"/>
        <end position="143"/>
    </location>
</feature>
<feature type="domain" description="Peptidase S54 rhomboid" evidence="6">
    <location>
        <begin position="60"/>
        <end position="191"/>
    </location>
</feature>
<dbReference type="Proteomes" id="UP001235343">
    <property type="component" value="Unassembled WGS sequence"/>
</dbReference>
<accession>A0ABT7L0Y8</accession>
<evidence type="ECO:0000256" key="3">
    <source>
        <dbReference type="ARBA" id="ARBA00022989"/>
    </source>
</evidence>
<feature type="transmembrane region" description="Helical" evidence="5">
    <location>
        <begin position="65"/>
        <end position="87"/>
    </location>
</feature>
<protein>
    <submittedName>
        <fullName evidence="7">Rhomboid family intramembrane serine protease</fullName>
        <ecNumber evidence="7">3.4.21.105</ecNumber>
    </submittedName>
</protein>
<keyword evidence="3 5" id="KW-1133">Transmembrane helix</keyword>
<feature type="transmembrane region" description="Helical" evidence="5">
    <location>
        <begin position="99"/>
        <end position="120"/>
    </location>
</feature>
<dbReference type="GO" id="GO:0006508">
    <property type="term" value="P:proteolysis"/>
    <property type="evidence" value="ECO:0007669"/>
    <property type="project" value="UniProtKB-KW"/>
</dbReference>
<evidence type="ECO:0000259" key="6">
    <source>
        <dbReference type="Pfam" id="PF01694"/>
    </source>
</evidence>
<dbReference type="SUPFAM" id="SSF144091">
    <property type="entry name" value="Rhomboid-like"/>
    <property type="match status" value="1"/>
</dbReference>
<reference evidence="7 8" key="1">
    <citation type="submission" date="2023-06" db="EMBL/GenBank/DDBJ databases">
        <title>Aquibacillus rhizosphaerae LR5S19.</title>
        <authorList>
            <person name="Sun J.-Q."/>
        </authorList>
    </citation>
    <scope>NUCLEOTIDE SEQUENCE [LARGE SCALE GENOMIC DNA]</scope>
    <source>
        <strain evidence="7 8">LR5S19</strain>
    </source>
</reference>
<dbReference type="RefSeq" id="WP_285930327.1">
    <property type="nucleotide sequence ID" value="NZ_JASTZU010000016.1"/>
</dbReference>
<feature type="transmembrane region" description="Helical" evidence="5">
    <location>
        <begin position="177"/>
        <end position="195"/>
    </location>
</feature>
<feature type="transmembrane region" description="Helical" evidence="5">
    <location>
        <begin position="12"/>
        <end position="36"/>
    </location>
</feature>
<organism evidence="7 8">
    <name type="scientific">Aquibacillus rhizosphaerae</name>
    <dbReference type="NCBI Taxonomy" id="3051431"/>
    <lineage>
        <taxon>Bacteria</taxon>
        <taxon>Bacillati</taxon>
        <taxon>Bacillota</taxon>
        <taxon>Bacilli</taxon>
        <taxon>Bacillales</taxon>
        <taxon>Bacillaceae</taxon>
        <taxon>Aquibacillus</taxon>
    </lineage>
</organism>
<feature type="transmembrane region" description="Helical" evidence="5">
    <location>
        <begin position="155"/>
        <end position="171"/>
    </location>
</feature>
<evidence type="ECO:0000256" key="4">
    <source>
        <dbReference type="ARBA" id="ARBA00023136"/>
    </source>
</evidence>
<dbReference type="PANTHER" id="PTHR43066:SF11">
    <property type="entry name" value="PEPTIDASE S54 RHOMBOID DOMAIN-CONTAINING PROTEIN"/>
    <property type="match status" value="1"/>
</dbReference>